<proteinExistence type="predicted"/>
<organism evidence="1 2">
    <name type="scientific">Pendulispora rubella</name>
    <dbReference type="NCBI Taxonomy" id="2741070"/>
    <lineage>
        <taxon>Bacteria</taxon>
        <taxon>Pseudomonadati</taxon>
        <taxon>Myxococcota</taxon>
        <taxon>Myxococcia</taxon>
        <taxon>Myxococcales</taxon>
        <taxon>Sorangiineae</taxon>
        <taxon>Pendulisporaceae</taxon>
        <taxon>Pendulispora</taxon>
    </lineage>
</organism>
<name>A0ABZ2LAG2_9BACT</name>
<gene>
    <name evidence="1" type="ORF">LVJ94_02745</name>
</gene>
<evidence type="ECO:0000313" key="2">
    <source>
        <dbReference type="Proteomes" id="UP001374803"/>
    </source>
</evidence>
<dbReference type="EMBL" id="CP089983">
    <property type="protein sequence ID" value="WXB06180.1"/>
    <property type="molecule type" value="Genomic_DNA"/>
</dbReference>
<keyword evidence="2" id="KW-1185">Reference proteome</keyword>
<evidence type="ECO:0000313" key="1">
    <source>
        <dbReference type="EMBL" id="WXB06180.1"/>
    </source>
</evidence>
<sequence>MRLRYDRATVRALRRIAIVPVLASTARRIQGRQRTFELNPWEAAGTGAAILQALKDVGYGGAELREGIHWDMPHWWWFYVVLKPPFPWGAGQPTRDDQETVCALVKKWKPAHAYHVQTIVLQSGLLWGDRPAWGRCPPWGRDESDLLDVLNVSWTC</sequence>
<accession>A0ABZ2LAG2</accession>
<dbReference type="RefSeq" id="WP_394835831.1">
    <property type="nucleotide sequence ID" value="NZ_CP089929.1"/>
</dbReference>
<protein>
    <submittedName>
        <fullName evidence="1">Uncharacterized protein</fullName>
    </submittedName>
</protein>
<reference evidence="1" key="1">
    <citation type="submission" date="2021-12" db="EMBL/GenBank/DDBJ databases">
        <title>Discovery of the Pendulisporaceae a myxobacterial family with distinct sporulation behavior and unique specialized metabolism.</title>
        <authorList>
            <person name="Garcia R."/>
            <person name="Popoff A."/>
            <person name="Bader C.D."/>
            <person name="Loehr J."/>
            <person name="Walesch S."/>
            <person name="Walt C."/>
            <person name="Boldt J."/>
            <person name="Bunk B."/>
            <person name="Haeckl F.J.F.P.J."/>
            <person name="Gunesch A.P."/>
            <person name="Birkelbach J."/>
            <person name="Nuebel U."/>
            <person name="Pietschmann T."/>
            <person name="Bach T."/>
            <person name="Mueller R."/>
        </authorList>
    </citation>
    <scope>NUCLEOTIDE SEQUENCE</scope>
    <source>
        <strain evidence="1">MSr11367</strain>
    </source>
</reference>
<dbReference type="Proteomes" id="UP001374803">
    <property type="component" value="Chromosome"/>
</dbReference>